<proteinExistence type="predicted"/>
<dbReference type="PANTHER" id="PTHR42659">
    <property type="entry name" value="XANTHINE DEHYDROGENASE SUBUNIT C-RELATED"/>
    <property type="match status" value="1"/>
</dbReference>
<keyword evidence="2" id="KW-0274">FAD</keyword>
<dbReference type="InterPro" id="IPR002346">
    <property type="entry name" value="Mopterin_DH_FAD-bd"/>
</dbReference>
<reference evidence="5" key="1">
    <citation type="submission" date="2018-05" db="EMBL/GenBank/DDBJ databases">
        <authorList>
            <person name="Li X."/>
        </authorList>
    </citation>
    <scope>NUCLEOTIDE SEQUENCE [LARGE SCALE GENOMIC DNA]</scope>
    <source>
        <strain evidence="5">YIM 73061</strain>
    </source>
</reference>
<protein>
    <submittedName>
        <fullName evidence="4">Xanthine dehydrogenase family protein subunit M</fullName>
    </submittedName>
</protein>
<dbReference type="AlphaFoldDB" id="A0A328A9P2"/>
<sequence>MALFRYHRPGDLSEAHARAVTPGAMYIAGGTDLLQLVQERVTQPAEVIDVNRLAPPEIETSEGGVRIGAGAKLNAMAAHPLVRERYPVVAEALMGSASPQVRNMATAGGNLLQRTRCLYFRDVATPCNKRQPGSGCSAWDGQNRQNAIFGGSPTCIAVQPSDFAVALLACDAEIVLASPGGERRVPMADFHRLPIEAPEIETVMEPGELITAIELPDRAAQRRSRYLKVRDRASFEWAVTSCALSIRMEGGAVSEARVAVGGVGTKPWRLPNVEPAIVGQALTEQVITSAAERAAEGAEPRQHNAFKVPLLVGTVRKALREFAQMEAVQP</sequence>
<dbReference type="GO" id="GO:0016491">
    <property type="term" value="F:oxidoreductase activity"/>
    <property type="evidence" value="ECO:0007669"/>
    <property type="project" value="InterPro"/>
</dbReference>
<dbReference type="InterPro" id="IPR016166">
    <property type="entry name" value="FAD-bd_PCMH"/>
</dbReference>
<evidence type="ECO:0000259" key="3">
    <source>
        <dbReference type="PROSITE" id="PS51387"/>
    </source>
</evidence>
<evidence type="ECO:0000256" key="1">
    <source>
        <dbReference type="ARBA" id="ARBA00022630"/>
    </source>
</evidence>
<dbReference type="Pfam" id="PF03450">
    <property type="entry name" value="CO_deh_flav_C"/>
    <property type="match status" value="1"/>
</dbReference>
<dbReference type="Gene3D" id="3.30.43.10">
    <property type="entry name" value="Uridine Diphospho-n-acetylenolpyruvylglucosamine Reductase, domain 2"/>
    <property type="match status" value="1"/>
</dbReference>
<dbReference type="SUPFAM" id="SSF56176">
    <property type="entry name" value="FAD-binding/transporter-associated domain-like"/>
    <property type="match status" value="1"/>
</dbReference>
<comment type="caution">
    <text evidence="4">The sequence shown here is derived from an EMBL/GenBank/DDBJ whole genome shotgun (WGS) entry which is preliminary data.</text>
</comment>
<evidence type="ECO:0000256" key="2">
    <source>
        <dbReference type="ARBA" id="ARBA00022827"/>
    </source>
</evidence>
<dbReference type="SUPFAM" id="SSF55447">
    <property type="entry name" value="CO dehydrogenase flavoprotein C-terminal domain-like"/>
    <property type="match status" value="1"/>
</dbReference>
<keyword evidence="5" id="KW-1185">Reference proteome</keyword>
<dbReference type="PANTHER" id="PTHR42659:SF1">
    <property type="entry name" value="OXIDOREDUCTASE"/>
    <property type="match status" value="1"/>
</dbReference>
<dbReference type="InterPro" id="IPR005107">
    <property type="entry name" value="CO_DH_flav_C"/>
</dbReference>
<dbReference type="OrthoDB" id="9814706at2"/>
<dbReference type="PROSITE" id="PS51387">
    <property type="entry name" value="FAD_PCMH"/>
    <property type="match status" value="1"/>
</dbReference>
<dbReference type="InterPro" id="IPR036318">
    <property type="entry name" value="FAD-bd_PCMH-like_sf"/>
</dbReference>
<dbReference type="InterPro" id="IPR016167">
    <property type="entry name" value="FAD-bd_PCMH_sub1"/>
</dbReference>
<organism evidence="4 5">
    <name type="scientific">Phenylobacterium deserti</name>
    <dbReference type="NCBI Taxonomy" id="1914756"/>
    <lineage>
        <taxon>Bacteria</taxon>
        <taxon>Pseudomonadati</taxon>
        <taxon>Pseudomonadota</taxon>
        <taxon>Alphaproteobacteria</taxon>
        <taxon>Caulobacterales</taxon>
        <taxon>Caulobacteraceae</taxon>
        <taxon>Phenylobacterium</taxon>
    </lineage>
</organism>
<gene>
    <name evidence="4" type="ORF">DJ018_15705</name>
</gene>
<accession>A0A328A9P2</accession>
<keyword evidence="1" id="KW-0285">Flavoprotein</keyword>
<dbReference type="InterPro" id="IPR051312">
    <property type="entry name" value="Diverse_Substr_Oxidored"/>
</dbReference>
<dbReference type="SMART" id="SM01092">
    <property type="entry name" value="CO_deh_flav_C"/>
    <property type="match status" value="1"/>
</dbReference>
<evidence type="ECO:0000313" key="4">
    <source>
        <dbReference type="EMBL" id="RAK51382.1"/>
    </source>
</evidence>
<dbReference type="InterPro" id="IPR016169">
    <property type="entry name" value="FAD-bd_PCMH_sub2"/>
</dbReference>
<dbReference type="Proteomes" id="UP000249725">
    <property type="component" value="Unassembled WGS sequence"/>
</dbReference>
<dbReference type="InterPro" id="IPR036683">
    <property type="entry name" value="CO_DH_flav_C_dom_sf"/>
</dbReference>
<dbReference type="Gene3D" id="3.30.465.10">
    <property type="match status" value="2"/>
</dbReference>
<feature type="domain" description="FAD-binding PCMH-type" evidence="3">
    <location>
        <begin position="1"/>
        <end position="220"/>
    </location>
</feature>
<dbReference type="Gene3D" id="3.30.390.50">
    <property type="entry name" value="CO dehydrogenase flavoprotein, C-terminal domain"/>
    <property type="match status" value="1"/>
</dbReference>
<dbReference type="EMBL" id="QFYR01000004">
    <property type="protein sequence ID" value="RAK51382.1"/>
    <property type="molecule type" value="Genomic_DNA"/>
</dbReference>
<dbReference type="Pfam" id="PF00941">
    <property type="entry name" value="FAD_binding_5"/>
    <property type="match status" value="1"/>
</dbReference>
<dbReference type="GO" id="GO:0071949">
    <property type="term" value="F:FAD binding"/>
    <property type="evidence" value="ECO:0007669"/>
    <property type="project" value="InterPro"/>
</dbReference>
<evidence type="ECO:0000313" key="5">
    <source>
        <dbReference type="Proteomes" id="UP000249725"/>
    </source>
</evidence>
<name>A0A328A9P2_9CAUL</name>
<dbReference type="RefSeq" id="WP_111515917.1">
    <property type="nucleotide sequence ID" value="NZ_QFYR01000004.1"/>
</dbReference>